<gene>
    <name evidence="1" type="ORF">F5148DRAFT_1348663</name>
</gene>
<comment type="caution">
    <text evidence="1">The sequence shown here is derived from an EMBL/GenBank/DDBJ whole genome shotgun (WGS) entry which is preliminary data.</text>
</comment>
<keyword evidence="2" id="KW-1185">Reference proteome</keyword>
<name>A0ACC0UDN4_9AGAM</name>
<organism evidence="1 2">
    <name type="scientific">Russula earlei</name>
    <dbReference type="NCBI Taxonomy" id="71964"/>
    <lineage>
        <taxon>Eukaryota</taxon>
        <taxon>Fungi</taxon>
        <taxon>Dikarya</taxon>
        <taxon>Basidiomycota</taxon>
        <taxon>Agaricomycotina</taxon>
        <taxon>Agaricomycetes</taxon>
        <taxon>Russulales</taxon>
        <taxon>Russulaceae</taxon>
        <taxon>Russula</taxon>
    </lineage>
</organism>
<sequence>MIRHRCPYIINRILFAPFPITISKSNRIPDPKFDLRVSRMRRIRQACRFLTRESRSNKGLTISQDGMYGDPNDEWGILPHHFQTVPLPPEQVREVKAMRSMPHFSKRRKNSKLAQILGVAGASRDDVNVVDPPPNVLSPPMFPMEADPFSRGPLGATIIGTGPPIPVQHDHCTARVTRPLALFLPEVACNPPPTPSVPSHSTTSSRPLHASQAVDLESQSKHGLISAHRSPLAGTVAPLFRDAAVAHRERHHNRHDRAALNLRKARSSVVLSNTPLLPLHAPKPLKVSERPSVATLRMMTESASAEPTSHPRTHVHSHHTHTHAWNNGITAASTVVWPPAPVLRPLQIVMPPRAERDAIEAEKTHCKIVERARHDRERSARRGEHHGDSERQRSRHRRRAETEGSRRGRRGREVEYRTMADYGYFPTDQNWAGAWW</sequence>
<dbReference type="Proteomes" id="UP001207468">
    <property type="component" value="Unassembled WGS sequence"/>
</dbReference>
<protein>
    <submittedName>
        <fullName evidence="1">Uncharacterized protein</fullName>
    </submittedName>
</protein>
<evidence type="ECO:0000313" key="1">
    <source>
        <dbReference type="EMBL" id="KAI9509169.1"/>
    </source>
</evidence>
<accession>A0ACC0UDN4</accession>
<reference evidence="1" key="1">
    <citation type="submission" date="2021-03" db="EMBL/GenBank/DDBJ databases">
        <title>Evolutionary priming and transition to the ectomycorrhizal habit in an iconic lineage of mushroom-forming fungi: is preadaptation a requirement?</title>
        <authorList>
            <consortium name="DOE Joint Genome Institute"/>
            <person name="Looney B.P."/>
            <person name="Miyauchi S."/>
            <person name="Morin E."/>
            <person name="Drula E."/>
            <person name="Courty P.E."/>
            <person name="Chicoki N."/>
            <person name="Fauchery L."/>
            <person name="Kohler A."/>
            <person name="Kuo A."/>
            <person name="LaButti K."/>
            <person name="Pangilinan J."/>
            <person name="Lipzen A."/>
            <person name="Riley R."/>
            <person name="Andreopoulos W."/>
            <person name="He G."/>
            <person name="Johnson J."/>
            <person name="Barry K.W."/>
            <person name="Grigoriev I.V."/>
            <person name="Nagy L."/>
            <person name="Hibbett D."/>
            <person name="Henrissat B."/>
            <person name="Matheny P.B."/>
            <person name="Labbe J."/>
            <person name="Martin A.F."/>
        </authorList>
    </citation>
    <scope>NUCLEOTIDE SEQUENCE</scope>
    <source>
        <strain evidence="1">BPL698</strain>
    </source>
</reference>
<evidence type="ECO:0000313" key="2">
    <source>
        <dbReference type="Proteomes" id="UP001207468"/>
    </source>
</evidence>
<proteinExistence type="predicted"/>
<dbReference type="EMBL" id="JAGFNK010000070">
    <property type="protein sequence ID" value="KAI9509169.1"/>
    <property type="molecule type" value="Genomic_DNA"/>
</dbReference>